<dbReference type="Proteomes" id="UP001244341">
    <property type="component" value="Chromosome 5b"/>
</dbReference>
<sequence length="301" mass="31532">MIARRYGAPMASIRDSLYGLMYNDAASQQLLGATRAALMADPWHANAAGFKAWGDIVACTVRQTLAAVMANGAAEPAALAAAAATAVEYGLPLPVSPVAAQQDTHTWCREGSSFQAVASCAGRLRSRCVWRTSDFNARCPHDNCRLRGYFMKGAGQALQVSLDTSLAAASNNTDGSNNASSTAAQFERRYLAVTYLQGSSMPVGKMDAATLACVRGCRCKPVQLEWRVDTNTGIAATEVSLHPSCLVSITVVANATTGGDEFAVTGVAVVPFSKAAQVSWIDAVDMAAARAAGGQLPYSWP</sequence>
<organism evidence="1 2">
    <name type="scientific">Tetradesmus obliquus</name>
    <name type="common">Green alga</name>
    <name type="synonym">Acutodesmus obliquus</name>
    <dbReference type="NCBI Taxonomy" id="3088"/>
    <lineage>
        <taxon>Eukaryota</taxon>
        <taxon>Viridiplantae</taxon>
        <taxon>Chlorophyta</taxon>
        <taxon>core chlorophytes</taxon>
        <taxon>Chlorophyceae</taxon>
        <taxon>CS clade</taxon>
        <taxon>Sphaeropleales</taxon>
        <taxon>Scenedesmaceae</taxon>
        <taxon>Tetradesmus</taxon>
    </lineage>
</organism>
<evidence type="ECO:0000313" key="2">
    <source>
        <dbReference type="Proteomes" id="UP001244341"/>
    </source>
</evidence>
<protein>
    <submittedName>
        <fullName evidence="1">Uncharacterized protein</fullName>
    </submittedName>
</protein>
<gene>
    <name evidence="1" type="ORF">OEZ85_002430</name>
</gene>
<evidence type="ECO:0000313" key="1">
    <source>
        <dbReference type="EMBL" id="WIA13856.1"/>
    </source>
</evidence>
<accession>A0ABY8TXJ5</accession>
<reference evidence="1 2" key="1">
    <citation type="submission" date="2023-05" db="EMBL/GenBank/DDBJ databases">
        <title>A 100% complete, gapless, phased diploid assembly of the Scenedesmus obliquus UTEX 3031 genome.</title>
        <authorList>
            <person name="Biondi T.C."/>
            <person name="Hanschen E.R."/>
            <person name="Kwon T."/>
            <person name="Eng W."/>
            <person name="Kruse C.P.S."/>
            <person name="Koehler S.I."/>
            <person name="Kunde Y."/>
            <person name="Gleasner C.D."/>
            <person name="You Mak K.T."/>
            <person name="Polle J."/>
            <person name="Hovde B.T."/>
            <person name="Starkenburg S.R."/>
        </authorList>
    </citation>
    <scope>NUCLEOTIDE SEQUENCE [LARGE SCALE GENOMIC DNA]</scope>
    <source>
        <strain evidence="1 2">DOE0152z</strain>
    </source>
</reference>
<name>A0ABY8TXJ5_TETOB</name>
<keyword evidence="2" id="KW-1185">Reference proteome</keyword>
<proteinExistence type="predicted"/>
<dbReference type="EMBL" id="CP126212">
    <property type="protein sequence ID" value="WIA13856.1"/>
    <property type="molecule type" value="Genomic_DNA"/>
</dbReference>